<evidence type="ECO:0000313" key="3">
    <source>
        <dbReference type="EMBL" id="KAA9322958.1"/>
    </source>
</evidence>
<dbReference type="Proteomes" id="UP000327236">
    <property type="component" value="Unassembled WGS sequence"/>
</dbReference>
<sequence>MISKEQFWKIAGVTQHIQFENYLRKIVFDPEKRNDFFKQLLKIDAQCVVQDTFKQYFEEYAAERKANQQDYTPDEVSKLLSIIVNTKYDADFKDDMKKRYFHKKGYTAADITAGTGSLLIQKWWADMTSELPWTYVPHRYFYFASELADNVIPYLLCNLALRGMNAIVVHGDALTGETKQVYFIQNSKDDYLSFSDINVMPHNKQVTEEFNVTKWLEEAIEHIESTKIIRRKDYGPMLKRALHMQTGGVSKPFIPPSENQMLLGRFADIERAKAKKVYPKGTVVIQISATRGQCGMLTSSGEVGSQYACIQFKPYIDSFTGWMKVKQEIPRWRHKYQEGLNIKLEDIGKIPFNIPINWLLPFEEQQRLKEERGYV</sequence>
<dbReference type="SUPFAM" id="SSF53335">
    <property type="entry name" value="S-adenosyl-L-methionine-dependent methyltransferases"/>
    <property type="match status" value="1"/>
</dbReference>
<comment type="caution">
    <text evidence="3">The sequence shown here is derived from an EMBL/GenBank/DDBJ whole genome shotgun (WGS) entry which is preliminary data.</text>
</comment>
<proteinExistence type="predicted"/>
<gene>
    <name evidence="3" type="ORF">F6H94_04170</name>
</gene>
<dbReference type="SUPFAM" id="SSF116734">
    <property type="entry name" value="DNA methylase specificity domain"/>
    <property type="match status" value="1"/>
</dbReference>
<dbReference type="InterPro" id="IPR044946">
    <property type="entry name" value="Restrct_endonuc_typeI_TRD_sf"/>
</dbReference>
<dbReference type="Gene3D" id="3.40.50.150">
    <property type="entry name" value="Vaccinia Virus protein VP39"/>
    <property type="match status" value="1"/>
</dbReference>
<keyword evidence="3" id="KW-0808">Transferase</keyword>
<dbReference type="InterPro" id="IPR029063">
    <property type="entry name" value="SAM-dependent_MTases_sf"/>
</dbReference>
<dbReference type="GO" id="GO:0008168">
    <property type="term" value="F:methyltransferase activity"/>
    <property type="evidence" value="ECO:0007669"/>
    <property type="project" value="UniProtKB-KW"/>
</dbReference>
<dbReference type="Gene3D" id="3.90.220.20">
    <property type="entry name" value="DNA methylase specificity domains"/>
    <property type="match status" value="1"/>
</dbReference>
<evidence type="ECO:0000313" key="4">
    <source>
        <dbReference type="Proteomes" id="UP000327236"/>
    </source>
</evidence>
<organism evidence="3 4">
    <name type="scientific">Lactobacillus jensenii</name>
    <dbReference type="NCBI Taxonomy" id="109790"/>
    <lineage>
        <taxon>Bacteria</taxon>
        <taxon>Bacillati</taxon>
        <taxon>Bacillota</taxon>
        <taxon>Bacilli</taxon>
        <taxon>Lactobacillales</taxon>
        <taxon>Lactobacillaceae</taxon>
        <taxon>Lactobacillus</taxon>
    </lineage>
</organism>
<dbReference type="GO" id="GO:0003677">
    <property type="term" value="F:DNA binding"/>
    <property type="evidence" value="ECO:0007669"/>
    <property type="project" value="UniProtKB-KW"/>
</dbReference>
<dbReference type="AlphaFoldDB" id="A0A5N1IC79"/>
<keyword evidence="1" id="KW-0680">Restriction system</keyword>
<name>A0A5N1IC79_LACJE</name>
<reference evidence="3 4" key="1">
    <citation type="submission" date="2019-09" db="EMBL/GenBank/DDBJ databases">
        <title>Draft genome sequence assemblies of isolates from the urinary tract.</title>
        <authorList>
            <person name="Mores C.R."/>
            <person name="Putonti C."/>
            <person name="Wolfe A.J."/>
        </authorList>
    </citation>
    <scope>NUCLEOTIDE SEQUENCE [LARGE SCALE GENOMIC DNA]</scope>
    <source>
        <strain evidence="3 4">UMB246</strain>
    </source>
</reference>
<dbReference type="GO" id="GO:0009307">
    <property type="term" value="P:DNA restriction-modification system"/>
    <property type="evidence" value="ECO:0007669"/>
    <property type="project" value="UniProtKB-KW"/>
</dbReference>
<protein>
    <submittedName>
        <fullName evidence="3">SAM-dependent DNA methyltransferase</fullName>
    </submittedName>
</protein>
<keyword evidence="2" id="KW-0238">DNA-binding</keyword>
<dbReference type="GO" id="GO:0032259">
    <property type="term" value="P:methylation"/>
    <property type="evidence" value="ECO:0007669"/>
    <property type="project" value="UniProtKB-KW"/>
</dbReference>
<evidence type="ECO:0000256" key="2">
    <source>
        <dbReference type="ARBA" id="ARBA00023125"/>
    </source>
</evidence>
<dbReference type="EMBL" id="VYWW01000013">
    <property type="protein sequence ID" value="KAA9322958.1"/>
    <property type="molecule type" value="Genomic_DNA"/>
</dbReference>
<dbReference type="OrthoDB" id="9814572at2"/>
<evidence type="ECO:0000256" key="1">
    <source>
        <dbReference type="ARBA" id="ARBA00022747"/>
    </source>
</evidence>
<dbReference type="RefSeq" id="WP_151141440.1">
    <property type="nucleotide sequence ID" value="NZ_VYWW01000013.1"/>
</dbReference>
<keyword evidence="3" id="KW-0489">Methyltransferase</keyword>
<accession>A0A5N1IC79</accession>